<evidence type="ECO:0000256" key="4">
    <source>
        <dbReference type="ARBA" id="ARBA00022989"/>
    </source>
</evidence>
<evidence type="ECO:0000256" key="6">
    <source>
        <dbReference type="ARBA" id="ARBA00038076"/>
    </source>
</evidence>
<dbReference type="InterPro" id="IPR050250">
    <property type="entry name" value="Macrolide_Exporter_MacB"/>
</dbReference>
<dbReference type="RefSeq" id="WP_244411352.1">
    <property type="nucleotide sequence ID" value="NZ_AP025564.1"/>
</dbReference>
<dbReference type="PANTHER" id="PTHR30572:SF4">
    <property type="entry name" value="ABC TRANSPORTER PERMEASE YTRF"/>
    <property type="match status" value="1"/>
</dbReference>
<gene>
    <name evidence="10" type="ORF">CE91St30_01550</name>
</gene>
<evidence type="ECO:0000256" key="3">
    <source>
        <dbReference type="ARBA" id="ARBA00022692"/>
    </source>
</evidence>
<feature type="domain" description="ABC3 transporter permease C-terminal" evidence="8">
    <location>
        <begin position="268"/>
        <end position="378"/>
    </location>
</feature>
<feature type="transmembrane region" description="Helical" evidence="7">
    <location>
        <begin position="308"/>
        <end position="334"/>
    </location>
</feature>
<dbReference type="EMBL" id="AP025564">
    <property type="protein sequence ID" value="BDE94822.1"/>
    <property type="molecule type" value="Genomic_DNA"/>
</dbReference>
<feature type="transmembrane region" description="Helical" evidence="7">
    <location>
        <begin position="21"/>
        <end position="41"/>
    </location>
</feature>
<evidence type="ECO:0000256" key="7">
    <source>
        <dbReference type="SAM" id="Phobius"/>
    </source>
</evidence>
<feature type="transmembrane region" description="Helical" evidence="7">
    <location>
        <begin position="346"/>
        <end position="369"/>
    </location>
</feature>
<dbReference type="InterPro" id="IPR003838">
    <property type="entry name" value="ABC3_permease_C"/>
</dbReference>
<keyword evidence="3 7" id="KW-0812">Transmembrane</keyword>
<reference evidence="10 11" key="1">
    <citation type="submission" date="2022-01" db="EMBL/GenBank/DDBJ databases">
        <title>Novel bile acid biosynthetic pathways are enriched in the microbiome of centenarians.</title>
        <authorList>
            <person name="Sato Y."/>
            <person name="Atarashi K."/>
            <person name="Plichta R.D."/>
            <person name="Arai Y."/>
            <person name="Sasajima S."/>
            <person name="Kearney M.S."/>
            <person name="Suda W."/>
            <person name="Takeshita K."/>
            <person name="Sasaki T."/>
            <person name="Okamoto S."/>
            <person name="Skelly N.A."/>
            <person name="Okamura Y."/>
            <person name="Vlamakis H."/>
            <person name="Li Y."/>
            <person name="Tanoue T."/>
            <person name="Takei H."/>
            <person name="Nittono H."/>
            <person name="Narushima S."/>
            <person name="Irie J."/>
            <person name="Itoh H."/>
            <person name="Moriya K."/>
            <person name="Sugiura Y."/>
            <person name="Suematsu M."/>
            <person name="Moritoki N."/>
            <person name="Shibata S."/>
            <person name="Littman R.D."/>
            <person name="Fischbach A.M."/>
            <person name="Uwamino Y."/>
            <person name="Inoue T."/>
            <person name="Honda A."/>
            <person name="Hattori M."/>
            <person name="Murai T."/>
            <person name="Xavier J.R."/>
            <person name="Hirose N."/>
            <person name="Honda K."/>
        </authorList>
    </citation>
    <scope>NUCLEOTIDE SEQUENCE [LARGE SCALE GENOMIC DNA]</scope>
    <source>
        <strain evidence="10 11">CE91-St30</strain>
    </source>
</reference>
<keyword evidence="5 7" id="KW-0472">Membrane</keyword>
<evidence type="ECO:0000313" key="10">
    <source>
        <dbReference type="EMBL" id="BDE94822.1"/>
    </source>
</evidence>
<evidence type="ECO:0000256" key="5">
    <source>
        <dbReference type="ARBA" id="ARBA00023136"/>
    </source>
</evidence>
<evidence type="ECO:0000313" key="11">
    <source>
        <dbReference type="Proteomes" id="UP001320544"/>
    </source>
</evidence>
<accession>A0ABN6M9U0</accession>
<dbReference type="Pfam" id="PF02687">
    <property type="entry name" value="FtsX"/>
    <property type="match status" value="1"/>
</dbReference>
<organism evidence="10 11">
    <name type="scientific">Raoultibacter timonensis</name>
    <dbReference type="NCBI Taxonomy" id="1907662"/>
    <lineage>
        <taxon>Bacteria</taxon>
        <taxon>Bacillati</taxon>
        <taxon>Actinomycetota</taxon>
        <taxon>Coriobacteriia</taxon>
        <taxon>Eggerthellales</taxon>
        <taxon>Eggerthellaceae</taxon>
        <taxon>Raoultibacter</taxon>
    </lineage>
</organism>
<evidence type="ECO:0000256" key="1">
    <source>
        <dbReference type="ARBA" id="ARBA00004651"/>
    </source>
</evidence>
<dbReference type="Pfam" id="PF12704">
    <property type="entry name" value="MacB_PCD"/>
    <property type="match status" value="1"/>
</dbReference>
<dbReference type="InterPro" id="IPR025857">
    <property type="entry name" value="MacB_PCD"/>
</dbReference>
<keyword evidence="2" id="KW-1003">Cell membrane</keyword>
<keyword evidence="11" id="KW-1185">Reference proteome</keyword>
<evidence type="ECO:0000259" key="8">
    <source>
        <dbReference type="Pfam" id="PF02687"/>
    </source>
</evidence>
<feature type="domain" description="MacB-like periplasmic core" evidence="9">
    <location>
        <begin position="21"/>
        <end position="227"/>
    </location>
</feature>
<proteinExistence type="inferred from homology"/>
<evidence type="ECO:0000259" key="9">
    <source>
        <dbReference type="Pfam" id="PF12704"/>
    </source>
</evidence>
<comment type="subcellular location">
    <subcellularLocation>
        <location evidence="1">Cell membrane</location>
        <topology evidence="1">Multi-pass membrane protein</topology>
    </subcellularLocation>
</comment>
<dbReference type="PANTHER" id="PTHR30572">
    <property type="entry name" value="MEMBRANE COMPONENT OF TRANSPORTER-RELATED"/>
    <property type="match status" value="1"/>
</dbReference>
<keyword evidence="4 7" id="KW-1133">Transmembrane helix</keyword>
<comment type="similarity">
    <text evidence="6">Belongs to the ABC-4 integral membrane protein family.</text>
</comment>
<name>A0ABN6M9U0_9ACTN</name>
<protein>
    <submittedName>
        <fullName evidence="10">Permease</fullName>
    </submittedName>
</protein>
<dbReference type="Proteomes" id="UP001320544">
    <property type="component" value="Chromosome"/>
</dbReference>
<feature type="transmembrane region" description="Helical" evidence="7">
    <location>
        <begin position="263"/>
        <end position="288"/>
    </location>
</feature>
<sequence length="386" mass="40082">MKWLQIGKDATRNVARNKLRTVLTMLGLVIGISSVIVLVGMSDGSNRQVAEQMKALGGDIISAYLFEGSLGYDDMDDVRALPGVADAVPSKHLNASVSAGTEKSNRAAVEASDEHYLDVRNLKLAAGRNLSSVDRESKSKVCVIGGAVARDLFGTTDALGRTIKLAGDEFTVVGVLEEKGESMGLNTEGLVLVPHQSAGTLGSDGKIETLYVRAAGDDAVQLAKGSVSDYLENEKGISPAMFSVNTQDELLGAGGTVNETMTLLLAGIASISLLVAGIGVMNVMLVSVAERVREIGIKKALGARRGDILIQFLVEALVLSLLGGALGILLGMALCAAAEYAGIPCVVSPTVVCVAAGASMVIGLVFGIFPAHRASQLHPVVALRQE</sequence>
<evidence type="ECO:0000256" key="2">
    <source>
        <dbReference type="ARBA" id="ARBA00022475"/>
    </source>
</evidence>